<reference evidence="2 3" key="1">
    <citation type="submission" date="2018-05" db="EMBL/GenBank/DDBJ databases">
        <title>Draft genome of Methanospirillum lacunae Ki8-1.</title>
        <authorList>
            <person name="Dueholm M.S."/>
            <person name="Nielsen P.H."/>
            <person name="Bakmann L.F."/>
            <person name="Otzen D.E."/>
        </authorList>
    </citation>
    <scope>NUCLEOTIDE SEQUENCE [LARGE SCALE GENOMIC DNA]</scope>
    <source>
        <strain evidence="2 3">Ki8-1</strain>
    </source>
</reference>
<dbReference type="PANTHER" id="PTHR31332:SF0">
    <property type="entry name" value="7-HYDROXYMETHYL CHLOROPHYLL A REDUCTASE, CHLOROPLASTIC"/>
    <property type="match status" value="1"/>
</dbReference>
<dbReference type="InterPro" id="IPR017896">
    <property type="entry name" value="4Fe4S_Fe-S-bd"/>
</dbReference>
<dbReference type="Pfam" id="PF04432">
    <property type="entry name" value="FrhB_FdhB_C"/>
    <property type="match status" value="1"/>
</dbReference>
<comment type="caution">
    <text evidence="2">The sequence shown here is derived from an EMBL/GenBank/DDBJ whole genome shotgun (WGS) entry which is preliminary data.</text>
</comment>
<accession>A0A2V2N1G6</accession>
<dbReference type="AlphaFoldDB" id="A0A2V2N1G6"/>
<dbReference type="GO" id="GO:0052592">
    <property type="term" value="F:oxidoreductase activity, acting on CH or CH2 groups, with an iron-sulfur protein as acceptor"/>
    <property type="evidence" value="ECO:0007669"/>
    <property type="project" value="TreeGrafter"/>
</dbReference>
<proteinExistence type="predicted"/>
<protein>
    <recommendedName>
        <fullName evidence="1">4Fe-4S ferredoxin-type domain-containing protein</fullName>
    </recommendedName>
</protein>
<evidence type="ECO:0000259" key="1">
    <source>
        <dbReference type="PROSITE" id="PS51379"/>
    </source>
</evidence>
<dbReference type="PANTHER" id="PTHR31332">
    <property type="entry name" value="7-HYDROXYMETHYL CHLOROPHYLL A REDUCTASE, CHLOROPLASTIC"/>
    <property type="match status" value="1"/>
</dbReference>
<dbReference type="InterPro" id="IPR007525">
    <property type="entry name" value="FrhB_FdhB_C"/>
</dbReference>
<dbReference type="Pfam" id="PF00037">
    <property type="entry name" value="Fer4"/>
    <property type="match status" value="1"/>
</dbReference>
<keyword evidence="3" id="KW-1185">Reference proteome</keyword>
<dbReference type="InterPro" id="IPR007516">
    <property type="entry name" value="Co_F420_Hydgase/DH_bsu_N"/>
</dbReference>
<evidence type="ECO:0000313" key="2">
    <source>
        <dbReference type="EMBL" id="PWR73992.1"/>
    </source>
</evidence>
<evidence type="ECO:0000313" key="3">
    <source>
        <dbReference type="Proteomes" id="UP000245657"/>
    </source>
</evidence>
<dbReference type="InterPro" id="IPR045220">
    <property type="entry name" value="FRHB/FDHB/HCAR-like"/>
</dbReference>
<dbReference type="Proteomes" id="UP000245657">
    <property type="component" value="Unassembled WGS sequence"/>
</dbReference>
<organism evidence="2 3">
    <name type="scientific">Methanospirillum lacunae</name>
    <dbReference type="NCBI Taxonomy" id="668570"/>
    <lineage>
        <taxon>Archaea</taxon>
        <taxon>Methanobacteriati</taxon>
        <taxon>Methanobacteriota</taxon>
        <taxon>Stenosarchaea group</taxon>
        <taxon>Methanomicrobia</taxon>
        <taxon>Methanomicrobiales</taxon>
        <taxon>Methanospirillaceae</taxon>
        <taxon>Methanospirillum</taxon>
    </lineage>
</organism>
<name>A0A2V2N1G6_9EURY</name>
<gene>
    <name evidence="2" type="ORF">DK846_02175</name>
</gene>
<dbReference type="Gene3D" id="3.30.70.20">
    <property type="match status" value="1"/>
</dbReference>
<sequence>MADTKSYKDLSKEVWDAGTCSGCGACVAVCPADALFFIEEPGINHPSSSGYCKMAIDSVPCGACYDACPRTREQKKETLGSYKSLLKAKATGPVPHQQNGGAVTAILMAALEKGLIDGVVTLTEDRWSHRPRSILITNEGELVEHAGSRYNWSVPVLRSLKAAVVDRKLKHIAVVGTPCVVQAARGMKNSKNDLLVPYGRSIRLIIGLFCTESFDYHTLMEDILKRSGLAPHQIAKMDVKGKLELTLTDGSSSTLSLDEVAKAVRQGCHTCGDFSALDADISAGSVGTPAGYTTLVVRTEDGEGFVENAVSTGKLTTEHEVDTGIIEKLAASKQKRLN</sequence>
<dbReference type="InterPro" id="IPR017900">
    <property type="entry name" value="4Fe4S_Fe_S_CS"/>
</dbReference>
<dbReference type="RefSeq" id="WP_109967271.1">
    <property type="nucleotide sequence ID" value="NZ_CP176093.1"/>
</dbReference>
<dbReference type="PROSITE" id="PS51379">
    <property type="entry name" value="4FE4S_FER_2"/>
    <property type="match status" value="1"/>
</dbReference>
<dbReference type="EMBL" id="QGMY01000002">
    <property type="protein sequence ID" value="PWR73992.1"/>
    <property type="molecule type" value="Genomic_DNA"/>
</dbReference>
<dbReference type="PROSITE" id="PS00198">
    <property type="entry name" value="4FE4S_FER_1"/>
    <property type="match status" value="1"/>
</dbReference>
<feature type="domain" description="4Fe-4S ferredoxin-type" evidence="1">
    <location>
        <begin position="11"/>
        <end position="40"/>
    </location>
</feature>
<dbReference type="OrthoDB" id="38261at2157"/>
<dbReference type="Pfam" id="PF04422">
    <property type="entry name" value="FrhB_FdhB_N"/>
    <property type="match status" value="1"/>
</dbReference>
<dbReference type="GeneID" id="97549339"/>
<dbReference type="SUPFAM" id="SSF54862">
    <property type="entry name" value="4Fe-4S ferredoxins"/>
    <property type="match status" value="1"/>
</dbReference>